<sequence length="166" mass="19276">MHLKIRKIYRFEEYSTPDIFYHAFIPTLGILLSILAGGEIIIFYLLLMLGLCVSTLILDIDNCYEVITCDFNSSFGRITLKQRNIFAQGVIEIPLSEIETVLINSHSSSFITKTRFGKKVQIDSQSYWMVVVLYSGEHRRLTYYETSLFSSKQKMVDYILFLKENT</sequence>
<dbReference type="Proteomes" id="UP000662185">
    <property type="component" value="Unassembled WGS sequence"/>
</dbReference>
<keyword evidence="1" id="KW-1133">Transmembrane helix</keyword>
<keyword evidence="1" id="KW-0812">Transmembrane</keyword>
<feature type="transmembrane region" description="Helical" evidence="1">
    <location>
        <begin position="20"/>
        <end position="47"/>
    </location>
</feature>
<accession>A0A926WE71</accession>
<dbReference type="AlphaFoldDB" id="A0A926WE71"/>
<evidence type="ECO:0000313" key="3">
    <source>
        <dbReference type="Proteomes" id="UP000662185"/>
    </source>
</evidence>
<keyword evidence="3" id="KW-1185">Reference proteome</keyword>
<dbReference type="RefSeq" id="WP_190557770.1">
    <property type="nucleotide sequence ID" value="NZ_JACJQU010000002.1"/>
</dbReference>
<reference evidence="3" key="1">
    <citation type="journal article" date="2020" name="ISME J.">
        <title>Comparative genomics reveals insights into cyanobacterial evolution and habitat adaptation.</title>
        <authorList>
            <person name="Chen M.Y."/>
            <person name="Teng W.K."/>
            <person name="Zhao L."/>
            <person name="Hu C.X."/>
            <person name="Zhou Y.K."/>
            <person name="Han B.P."/>
            <person name="Song L.R."/>
            <person name="Shu W.S."/>
        </authorList>
    </citation>
    <scope>NUCLEOTIDE SEQUENCE [LARGE SCALE GENOMIC DNA]</scope>
    <source>
        <strain evidence="3">FACHB-251</strain>
    </source>
</reference>
<keyword evidence="1" id="KW-0472">Membrane</keyword>
<dbReference type="EMBL" id="JACJQU010000002">
    <property type="protein sequence ID" value="MBD2292914.1"/>
    <property type="molecule type" value="Genomic_DNA"/>
</dbReference>
<comment type="caution">
    <text evidence="2">The sequence shown here is derived from an EMBL/GenBank/DDBJ whole genome shotgun (WGS) entry which is preliminary data.</text>
</comment>
<proteinExistence type="predicted"/>
<gene>
    <name evidence="2" type="ORF">H6G06_05320</name>
</gene>
<protein>
    <submittedName>
        <fullName evidence="2">Uncharacterized protein</fullName>
    </submittedName>
</protein>
<evidence type="ECO:0000313" key="2">
    <source>
        <dbReference type="EMBL" id="MBD2292914.1"/>
    </source>
</evidence>
<organism evidence="2 3">
    <name type="scientific">Anabaena sphaerica FACHB-251</name>
    <dbReference type="NCBI Taxonomy" id="2692883"/>
    <lineage>
        <taxon>Bacteria</taxon>
        <taxon>Bacillati</taxon>
        <taxon>Cyanobacteriota</taxon>
        <taxon>Cyanophyceae</taxon>
        <taxon>Nostocales</taxon>
        <taxon>Nostocaceae</taxon>
        <taxon>Anabaena</taxon>
    </lineage>
</organism>
<name>A0A926WE71_9NOST</name>
<evidence type="ECO:0000256" key="1">
    <source>
        <dbReference type="SAM" id="Phobius"/>
    </source>
</evidence>